<dbReference type="Proteomes" id="UP000000787">
    <property type="component" value="Plasmid pHAU02"/>
</dbReference>
<gene>
    <name evidence="1" type="ordered locus">Haur_5263</name>
</gene>
<accession>A9B976</accession>
<keyword evidence="2" id="KW-1185">Reference proteome</keyword>
<dbReference type="KEGG" id="hau:Haur_5263"/>
<evidence type="ECO:0000313" key="1">
    <source>
        <dbReference type="EMBL" id="ABX07890.1"/>
    </source>
</evidence>
<dbReference type="AlphaFoldDB" id="A9B976"/>
<dbReference type="InParanoid" id="A9B976"/>
<dbReference type="EMBL" id="CP000877">
    <property type="protein sequence ID" value="ABX07890.1"/>
    <property type="molecule type" value="Genomic_DNA"/>
</dbReference>
<sequence length="84" mass="9571">MKKEAESAMRLYHYLVDCPCDDAVWIRALNAILTDGSTIDRAMAHGFIVHPEQRYPVNRGVLHPTKRSMIPVLTVLWYTTIDTG</sequence>
<evidence type="ECO:0000313" key="2">
    <source>
        <dbReference type="Proteomes" id="UP000000787"/>
    </source>
</evidence>
<proteinExistence type="predicted"/>
<dbReference type="BioCyc" id="HAUR316274:GHYA-5325-MONOMER"/>
<protein>
    <submittedName>
        <fullName evidence="1">Uncharacterized protein</fullName>
    </submittedName>
</protein>
<name>A9B976_HERA2</name>
<geneLocation type="plasmid" evidence="1 2">
    <name>pHAU02</name>
</geneLocation>
<reference evidence="1 2" key="1">
    <citation type="journal article" date="2011" name="Stand. Genomic Sci.">
        <title>Complete genome sequence of the filamentous gliding predatory bacterium Herpetosiphon aurantiacus type strain (114-95(T)).</title>
        <authorList>
            <person name="Kiss H."/>
            <person name="Nett M."/>
            <person name="Domin N."/>
            <person name="Martin K."/>
            <person name="Maresca J.A."/>
            <person name="Copeland A."/>
            <person name="Lapidus A."/>
            <person name="Lucas S."/>
            <person name="Berry K.W."/>
            <person name="Glavina Del Rio T."/>
            <person name="Dalin E."/>
            <person name="Tice H."/>
            <person name="Pitluck S."/>
            <person name="Richardson P."/>
            <person name="Bruce D."/>
            <person name="Goodwin L."/>
            <person name="Han C."/>
            <person name="Detter J.C."/>
            <person name="Schmutz J."/>
            <person name="Brettin T."/>
            <person name="Land M."/>
            <person name="Hauser L."/>
            <person name="Kyrpides N.C."/>
            <person name="Ivanova N."/>
            <person name="Goker M."/>
            <person name="Woyke T."/>
            <person name="Klenk H.P."/>
            <person name="Bryant D.A."/>
        </authorList>
    </citation>
    <scope>NUCLEOTIDE SEQUENCE [LARGE SCALE GENOMIC DNA]</scope>
    <source>
        <strain evidence="2">ATCC 23779 / DSM 785 / 114-95</strain>
        <plasmid evidence="1">pHAU02</plasmid>
    </source>
</reference>
<dbReference type="HOGENOM" id="CLU_2523005_0_0_0"/>
<keyword evidence="1" id="KW-0614">Plasmid</keyword>
<organism evidence="1 2">
    <name type="scientific">Herpetosiphon aurantiacus (strain ATCC 23779 / DSM 785 / 114-95)</name>
    <dbReference type="NCBI Taxonomy" id="316274"/>
    <lineage>
        <taxon>Bacteria</taxon>
        <taxon>Bacillati</taxon>
        <taxon>Chloroflexota</taxon>
        <taxon>Chloroflexia</taxon>
        <taxon>Herpetosiphonales</taxon>
        <taxon>Herpetosiphonaceae</taxon>
        <taxon>Herpetosiphon</taxon>
    </lineage>
</organism>